<proteinExistence type="predicted"/>
<evidence type="ECO:0000313" key="2">
    <source>
        <dbReference type="WBParaSite" id="ES5_v2.g11924.t1"/>
    </source>
</evidence>
<dbReference type="Proteomes" id="UP000887579">
    <property type="component" value="Unplaced"/>
</dbReference>
<sequence length="528" mass="61190">MGKNMKIMKREFQAFMLKNSTKDYFVKITAEKEEICFEAIDAETEQPTGRTMVFDNGKQFVENIPIFFSKQIKAVILHIFSYKNHGYKTNYEFCKVIREKLILQNIPYSFTTTQQTGSAALLIASNYFAKIGDIVFLITITGKESTMMNSESDFCMITEFEFTKNGYEKLGDRIIDIFETTRNDIFGSYKPVKIIGYATQKTALKYLQNLFKFDENLLLILKDFENESNKFICKMGKWLKRKSLNQFYVSPTTIKRYAVVGVVGGMPSGVITGDEDEKLPIIKTAVISKTFQEYLIILMNENGPEHVEGVELNKQYHKVEITFKIDENNFFSTTSKNIIVPEIRDLPKTLDKIQKPKIPVIGFWGNSSVICIKKKGEKYKFMDSWNGIYGNELFLNFNQKRPILDTNLTMKSKMDTVVFDVLKILSMQIDDIKINEAWKFKFTKNDENPILIEYDNFEGDKKAASPTFLMAILLRQHLKAVKNEIGEKPEEIGICLFDEFNVDERKRVEEKLQEACQLLQIRCNFIKI</sequence>
<protein>
    <submittedName>
        <fullName evidence="2">Uncharacterized protein</fullName>
    </submittedName>
</protein>
<organism evidence="1 2">
    <name type="scientific">Panagrolaimus sp. ES5</name>
    <dbReference type="NCBI Taxonomy" id="591445"/>
    <lineage>
        <taxon>Eukaryota</taxon>
        <taxon>Metazoa</taxon>
        <taxon>Ecdysozoa</taxon>
        <taxon>Nematoda</taxon>
        <taxon>Chromadorea</taxon>
        <taxon>Rhabditida</taxon>
        <taxon>Tylenchina</taxon>
        <taxon>Panagrolaimomorpha</taxon>
        <taxon>Panagrolaimoidea</taxon>
        <taxon>Panagrolaimidae</taxon>
        <taxon>Panagrolaimus</taxon>
    </lineage>
</organism>
<evidence type="ECO:0000313" key="1">
    <source>
        <dbReference type="Proteomes" id="UP000887579"/>
    </source>
</evidence>
<dbReference type="WBParaSite" id="ES5_v2.g11924.t1">
    <property type="protein sequence ID" value="ES5_v2.g11924.t1"/>
    <property type="gene ID" value="ES5_v2.g11924"/>
</dbReference>
<accession>A0AC34F4K6</accession>
<name>A0AC34F4K6_9BILA</name>
<reference evidence="2" key="1">
    <citation type="submission" date="2022-11" db="UniProtKB">
        <authorList>
            <consortium name="WormBaseParasite"/>
        </authorList>
    </citation>
    <scope>IDENTIFICATION</scope>
</reference>